<dbReference type="STRING" id="745531.A0A0C3PGY7"/>
<dbReference type="SUPFAM" id="SSF51735">
    <property type="entry name" value="NAD(P)-binding Rossmann-fold domains"/>
    <property type="match status" value="1"/>
</dbReference>
<dbReference type="OrthoDB" id="191139at2759"/>
<evidence type="ECO:0000313" key="2">
    <source>
        <dbReference type="EMBL" id="KIP05083.1"/>
    </source>
</evidence>
<dbReference type="HOGENOM" id="CLU_010194_44_6_1"/>
<organism evidence="2 3">
    <name type="scientific">Phlebiopsis gigantea (strain 11061_1 CR5-6)</name>
    <name type="common">White-rot fungus</name>
    <name type="synonym">Peniophora gigantea</name>
    <dbReference type="NCBI Taxonomy" id="745531"/>
    <lineage>
        <taxon>Eukaryota</taxon>
        <taxon>Fungi</taxon>
        <taxon>Dikarya</taxon>
        <taxon>Basidiomycota</taxon>
        <taxon>Agaricomycotina</taxon>
        <taxon>Agaricomycetes</taxon>
        <taxon>Polyporales</taxon>
        <taxon>Phanerochaetaceae</taxon>
        <taxon>Phlebiopsis</taxon>
    </lineage>
</organism>
<proteinExistence type="predicted"/>
<sequence>MSLTIPLRLAPPQRPLVVTILSRQNSTNVNHNLTRIQKVNNVAGRLGGTYANGYKQSDVDGLHGRTALVTGPGTGGVGFEVFRAMALASARVLDLSRKEENAEEAIAMIRESGTQNGIVPGVAFVQCDHGDLKVDKRVVDQISLQEGRMDIVICGAGIGVNKYGETVDGLDRHMTVNHLGHFLLVNHVFFFSVDELRDSSISAVGLSGRSKLANLLFTKSEQHQFKAAYGPLLGTLFKHTVVPFMRAPDQGSLSPLWAATSAELDAHNYEGRYFTDPGELGEENDLACDPELGRNLWNLSERIIREKVGPDALLSWHAWTTVWDTK</sequence>
<reference evidence="2 3" key="1">
    <citation type="journal article" date="2014" name="PLoS Genet.">
        <title>Analysis of the Phlebiopsis gigantea genome, transcriptome and secretome provides insight into its pioneer colonization strategies of wood.</title>
        <authorList>
            <person name="Hori C."/>
            <person name="Ishida T."/>
            <person name="Igarashi K."/>
            <person name="Samejima M."/>
            <person name="Suzuki H."/>
            <person name="Master E."/>
            <person name="Ferreira P."/>
            <person name="Ruiz-Duenas F.J."/>
            <person name="Held B."/>
            <person name="Canessa P."/>
            <person name="Larrondo L.F."/>
            <person name="Schmoll M."/>
            <person name="Druzhinina I.S."/>
            <person name="Kubicek C.P."/>
            <person name="Gaskell J.A."/>
            <person name="Kersten P."/>
            <person name="St John F."/>
            <person name="Glasner J."/>
            <person name="Sabat G."/>
            <person name="Splinter BonDurant S."/>
            <person name="Syed K."/>
            <person name="Yadav J."/>
            <person name="Mgbeahuruike A.C."/>
            <person name="Kovalchuk A."/>
            <person name="Asiegbu F.O."/>
            <person name="Lackner G."/>
            <person name="Hoffmeister D."/>
            <person name="Rencoret J."/>
            <person name="Gutierrez A."/>
            <person name="Sun H."/>
            <person name="Lindquist E."/>
            <person name="Barry K."/>
            <person name="Riley R."/>
            <person name="Grigoriev I.V."/>
            <person name="Henrissat B."/>
            <person name="Kues U."/>
            <person name="Berka R.M."/>
            <person name="Martinez A.T."/>
            <person name="Covert S.F."/>
            <person name="Blanchette R.A."/>
            <person name="Cullen D."/>
        </authorList>
    </citation>
    <scope>NUCLEOTIDE SEQUENCE [LARGE SCALE GENOMIC DNA]</scope>
    <source>
        <strain evidence="2 3">11061_1 CR5-6</strain>
    </source>
</reference>
<evidence type="ECO:0000313" key="3">
    <source>
        <dbReference type="Proteomes" id="UP000053257"/>
    </source>
</evidence>
<keyword evidence="1" id="KW-0560">Oxidoreductase</keyword>
<dbReference type="EMBL" id="KN840553">
    <property type="protein sequence ID" value="KIP05083.1"/>
    <property type="molecule type" value="Genomic_DNA"/>
</dbReference>
<dbReference type="GO" id="GO:0016491">
    <property type="term" value="F:oxidoreductase activity"/>
    <property type="evidence" value="ECO:0007669"/>
    <property type="project" value="UniProtKB-KW"/>
</dbReference>
<evidence type="ECO:0008006" key="4">
    <source>
        <dbReference type="Google" id="ProtNLM"/>
    </source>
</evidence>
<dbReference type="PANTHER" id="PTHR43157">
    <property type="entry name" value="PHOSPHATIDYLINOSITOL-GLYCAN BIOSYNTHESIS CLASS F PROTEIN-RELATED"/>
    <property type="match status" value="1"/>
</dbReference>
<dbReference type="InterPro" id="IPR036291">
    <property type="entry name" value="NAD(P)-bd_dom_sf"/>
</dbReference>
<gene>
    <name evidence="2" type="ORF">PHLGIDRAFT_129084</name>
</gene>
<dbReference type="Gene3D" id="3.40.50.720">
    <property type="entry name" value="NAD(P)-binding Rossmann-like Domain"/>
    <property type="match status" value="1"/>
</dbReference>
<dbReference type="Proteomes" id="UP000053257">
    <property type="component" value="Unassembled WGS sequence"/>
</dbReference>
<dbReference type="AlphaFoldDB" id="A0A0C3PGY7"/>
<name>A0A0C3PGY7_PHLG1</name>
<dbReference type="Pfam" id="PF00106">
    <property type="entry name" value="adh_short"/>
    <property type="match status" value="1"/>
</dbReference>
<protein>
    <recommendedName>
        <fullName evidence="4">Ketoreductase (KR) domain-containing protein</fullName>
    </recommendedName>
</protein>
<dbReference type="InterPro" id="IPR002347">
    <property type="entry name" value="SDR_fam"/>
</dbReference>
<dbReference type="PANTHER" id="PTHR43157:SF31">
    <property type="entry name" value="PHOSPHATIDYLINOSITOL-GLYCAN BIOSYNTHESIS CLASS F PROTEIN"/>
    <property type="match status" value="1"/>
</dbReference>
<keyword evidence="3" id="KW-1185">Reference proteome</keyword>
<evidence type="ECO:0000256" key="1">
    <source>
        <dbReference type="ARBA" id="ARBA00023002"/>
    </source>
</evidence>
<accession>A0A0C3PGY7</accession>